<dbReference type="InterPro" id="IPR001789">
    <property type="entry name" value="Sig_transdc_resp-reg_receiver"/>
</dbReference>
<evidence type="ECO:0000313" key="3">
    <source>
        <dbReference type="EMBL" id="AWN22356.1"/>
    </source>
</evidence>
<dbReference type="RefSeq" id="WP_109825355.1">
    <property type="nucleotide sequence ID" value="NZ_CP029494.1"/>
</dbReference>
<dbReference type="Gene3D" id="3.40.50.2300">
    <property type="match status" value="1"/>
</dbReference>
<evidence type="ECO:0000313" key="4">
    <source>
        <dbReference type="Proteomes" id="UP000245368"/>
    </source>
</evidence>
<evidence type="ECO:0000259" key="2">
    <source>
        <dbReference type="PROSITE" id="PS50110"/>
    </source>
</evidence>
<dbReference type="SUPFAM" id="SSF52172">
    <property type="entry name" value="CheY-like"/>
    <property type="match status" value="1"/>
</dbReference>
<dbReference type="PROSITE" id="PS50110">
    <property type="entry name" value="RESPONSE_REGULATORY"/>
    <property type="match status" value="1"/>
</dbReference>
<evidence type="ECO:0000256" key="1">
    <source>
        <dbReference type="PROSITE-ProRule" id="PRU00169"/>
    </source>
</evidence>
<accession>A0A2Z3JE81</accession>
<protein>
    <recommendedName>
        <fullName evidence="2">Response regulatory domain-containing protein</fullName>
    </recommendedName>
</protein>
<feature type="domain" description="Response regulatory" evidence="2">
    <location>
        <begin position="3"/>
        <end position="111"/>
    </location>
</feature>
<dbReference type="EMBL" id="CP029494">
    <property type="protein sequence ID" value="AWN22356.1"/>
    <property type="molecule type" value="Genomic_DNA"/>
</dbReference>
<dbReference type="Proteomes" id="UP000245368">
    <property type="component" value="Chromosome"/>
</dbReference>
<dbReference type="AlphaFoldDB" id="A0A2Z3JE81"/>
<dbReference type="KEGG" id="dez:DKM44_03155"/>
<dbReference type="InterPro" id="IPR011006">
    <property type="entry name" value="CheY-like_superfamily"/>
</dbReference>
<sequence length="242" mass="26008">MTEILVAEARLGVRKALERLIEGLGMRPRSVSSAAQLRRELLRQRPDVVILGLGLPDEDGAALCRELQPEQLNVLLLGQIDEGAARVAGAAGVLQLPLEPLELAAQLHHLLGTAPPELGDTQLLQQLMERPGVLAITTYDAAGTLKRSAGDELPMGLGQRARTYLDASRWLGGAGEGLPALRGAGLATRELCVIQVEYGERCLLLFEEPGGITACLLRDSASASLMKYWLRSSRHSEGQLQP</sequence>
<name>A0A2Z3JE81_9DEIO</name>
<dbReference type="GO" id="GO:0000160">
    <property type="term" value="P:phosphorelay signal transduction system"/>
    <property type="evidence" value="ECO:0007669"/>
    <property type="project" value="InterPro"/>
</dbReference>
<dbReference type="CDD" id="cd00156">
    <property type="entry name" value="REC"/>
    <property type="match status" value="1"/>
</dbReference>
<comment type="caution">
    <text evidence="1">Lacks conserved residue(s) required for the propagation of feature annotation.</text>
</comment>
<gene>
    <name evidence="3" type="ORF">DKM44_03155</name>
</gene>
<proteinExistence type="predicted"/>
<dbReference type="OrthoDB" id="9800897at2"/>
<dbReference type="Pfam" id="PF00072">
    <property type="entry name" value="Response_reg"/>
    <property type="match status" value="1"/>
</dbReference>
<dbReference type="SMART" id="SM00448">
    <property type="entry name" value="REC"/>
    <property type="match status" value="1"/>
</dbReference>
<reference evidence="3 4" key="1">
    <citation type="submission" date="2018-05" db="EMBL/GenBank/DDBJ databases">
        <title>Complete Genome Sequence of Deinococcus sp. strain 17bor-2.</title>
        <authorList>
            <person name="Srinivasan S."/>
        </authorList>
    </citation>
    <scope>NUCLEOTIDE SEQUENCE [LARGE SCALE GENOMIC DNA]</scope>
    <source>
        <strain evidence="3 4">17bor-2</strain>
    </source>
</reference>
<keyword evidence="4" id="KW-1185">Reference proteome</keyword>
<organism evidence="3 4">
    <name type="scientific">Deinococcus irradiatisoli</name>
    <dbReference type="NCBI Taxonomy" id="2202254"/>
    <lineage>
        <taxon>Bacteria</taxon>
        <taxon>Thermotogati</taxon>
        <taxon>Deinococcota</taxon>
        <taxon>Deinococci</taxon>
        <taxon>Deinococcales</taxon>
        <taxon>Deinococcaceae</taxon>
        <taxon>Deinococcus</taxon>
    </lineage>
</organism>